<dbReference type="PRINTS" id="PR00081">
    <property type="entry name" value="GDHRDH"/>
</dbReference>
<evidence type="ECO:0000313" key="7">
    <source>
        <dbReference type="Proteomes" id="UP000599074"/>
    </source>
</evidence>
<evidence type="ECO:0000313" key="6">
    <source>
        <dbReference type="EMBL" id="GII25073.1"/>
    </source>
</evidence>
<dbReference type="SUPFAM" id="SSF51735">
    <property type="entry name" value="NAD(P)-binding Rossmann-fold domains"/>
    <property type="match status" value="1"/>
</dbReference>
<dbReference type="SMART" id="SM00822">
    <property type="entry name" value="PKS_KR"/>
    <property type="match status" value="1"/>
</dbReference>
<dbReference type="PRINTS" id="PR00080">
    <property type="entry name" value="SDRFAMILY"/>
</dbReference>
<dbReference type="PANTHER" id="PTHR45024:SF2">
    <property type="entry name" value="SCP2 DOMAIN-CONTAINING PROTEIN"/>
    <property type="match status" value="1"/>
</dbReference>
<evidence type="ECO:0000256" key="4">
    <source>
        <dbReference type="SAM" id="MobiDB-lite"/>
    </source>
</evidence>
<organism evidence="6 7">
    <name type="scientific">Planosporangium mesophilum</name>
    <dbReference type="NCBI Taxonomy" id="689768"/>
    <lineage>
        <taxon>Bacteria</taxon>
        <taxon>Bacillati</taxon>
        <taxon>Actinomycetota</taxon>
        <taxon>Actinomycetes</taxon>
        <taxon>Micromonosporales</taxon>
        <taxon>Micromonosporaceae</taxon>
        <taxon>Planosporangium</taxon>
    </lineage>
</organism>
<keyword evidence="2" id="KW-0560">Oxidoreductase</keyword>
<comment type="similarity">
    <text evidence="1 3">Belongs to the short-chain dehydrogenases/reductases (SDR) family.</text>
</comment>
<feature type="region of interest" description="Disordered" evidence="4">
    <location>
        <begin position="290"/>
        <end position="330"/>
    </location>
</feature>
<proteinExistence type="inferred from homology"/>
<comment type="caution">
    <text evidence="6">The sequence shown here is derived from an EMBL/GenBank/DDBJ whole genome shotgun (WGS) entry which is preliminary data.</text>
</comment>
<reference evidence="6" key="1">
    <citation type="submission" date="2021-01" db="EMBL/GenBank/DDBJ databases">
        <title>Whole genome shotgun sequence of Planosporangium mesophilum NBRC 109066.</title>
        <authorList>
            <person name="Komaki H."/>
            <person name="Tamura T."/>
        </authorList>
    </citation>
    <scope>NUCLEOTIDE SEQUENCE</scope>
    <source>
        <strain evidence="6">NBRC 109066</strain>
    </source>
</reference>
<dbReference type="InterPro" id="IPR002347">
    <property type="entry name" value="SDR_fam"/>
</dbReference>
<sequence>MQLEGKSAVVTGAGRGLGRAYAMALAAAGAAVVVNDVDAEVAEATVTEIREAGGTAVAEICAVGTSESADALVGRAVKEFGRLDIMVTNAGVLRDRTLNKMTDEDFDAVISTHLRGTFTCGRAAVAQFRAQGGGGRLILIGSPAGQRASFGQTNYSAAKAAIVGLVRTWAAETQRYGITVNGVIPVALTRMVATIPGMGPLVEAAEAGRPLPAAVRRSGLGASEDVAPVVVFLASDAAAGVTGQAIGAGGDRIALWSHPTEVAVAVRDGGWTADTIAEAFPATFQPHLQDFHQLNQGPPPGADKPAADKPAADKGDKDKGDKDKSPEAGR</sequence>
<dbReference type="Proteomes" id="UP000599074">
    <property type="component" value="Unassembled WGS sequence"/>
</dbReference>
<dbReference type="EMBL" id="BOON01000045">
    <property type="protein sequence ID" value="GII25073.1"/>
    <property type="molecule type" value="Genomic_DNA"/>
</dbReference>
<evidence type="ECO:0000256" key="1">
    <source>
        <dbReference type="ARBA" id="ARBA00006484"/>
    </source>
</evidence>
<dbReference type="InterPro" id="IPR036291">
    <property type="entry name" value="NAD(P)-bd_dom_sf"/>
</dbReference>
<keyword evidence="7" id="KW-1185">Reference proteome</keyword>
<dbReference type="Pfam" id="PF00106">
    <property type="entry name" value="adh_short"/>
    <property type="match status" value="1"/>
</dbReference>
<dbReference type="PANTHER" id="PTHR45024">
    <property type="entry name" value="DEHYDROGENASES, SHORT CHAIN"/>
    <property type="match status" value="1"/>
</dbReference>
<accession>A0A8J3TE05</accession>
<gene>
    <name evidence="6" type="ORF">Pme01_46700</name>
</gene>
<dbReference type="Gene3D" id="3.40.50.720">
    <property type="entry name" value="NAD(P)-binding Rossmann-like Domain"/>
    <property type="match status" value="1"/>
</dbReference>
<dbReference type="InterPro" id="IPR051687">
    <property type="entry name" value="Peroxisomal_Beta-Oxidation"/>
</dbReference>
<feature type="compositionally biased region" description="Basic and acidic residues" evidence="4">
    <location>
        <begin position="305"/>
        <end position="330"/>
    </location>
</feature>
<name>A0A8J3TE05_9ACTN</name>
<dbReference type="RefSeq" id="WP_168117340.1">
    <property type="nucleotide sequence ID" value="NZ_BOON01000045.1"/>
</dbReference>
<dbReference type="AlphaFoldDB" id="A0A8J3TE05"/>
<protein>
    <submittedName>
        <fullName evidence="6">Dehydrogenase</fullName>
    </submittedName>
</protein>
<feature type="domain" description="Ketoreductase" evidence="5">
    <location>
        <begin position="6"/>
        <end position="184"/>
    </location>
</feature>
<dbReference type="PROSITE" id="PS00061">
    <property type="entry name" value="ADH_SHORT"/>
    <property type="match status" value="1"/>
</dbReference>
<evidence type="ECO:0000256" key="3">
    <source>
        <dbReference type="RuleBase" id="RU000363"/>
    </source>
</evidence>
<dbReference type="FunFam" id="3.40.50.720:FF:000173">
    <property type="entry name" value="3-oxoacyl-[acyl-carrier protein] reductase"/>
    <property type="match status" value="1"/>
</dbReference>
<evidence type="ECO:0000256" key="2">
    <source>
        <dbReference type="ARBA" id="ARBA00023002"/>
    </source>
</evidence>
<dbReference type="InterPro" id="IPR057326">
    <property type="entry name" value="KR_dom"/>
</dbReference>
<dbReference type="GO" id="GO:0016491">
    <property type="term" value="F:oxidoreductase activity"/>
    <property type="evidence" value="ECO:0007669"/>
    <property type="project" value="UniProtKB-KW"/>
</dbReference>
<evidence type="ECO:0000259" key="5">
    <source>
        <dbReference type="SMART" id="SM00822"/>
    </source>
</evidence>
<dbReference type="InterPro" id="IPR020904">
    <property type="entry name" value="Sc_DH/Rdtase_CS"/>
</dbReference>